<name>A0A182FZ27_ANOAL</name>
<reference evidence="1" key="2">
    <citation type="submission" date="2022-08" db="UniProtKB">
        <authorList>
            <consortium name="EnsemblMetazoa"/>
        </authorList>
    </citation>
    <scope>IDENTIFICATION</scope>
    <source>
        <strain evidence="1">STECLA/ALBI9_A</strain>
    </source>
</reference>
<sequence length="24" mass="2996">MFERRRRRPPAPPVARFYRGGFQF</sequence>
<dbReference type="Proteomes" id="UP000069272">
    <property type="component" value="Chromosome 2R"/>
</dbReference>
<keyword evidence="2" id="KW-1185">Reference proteome</keyword>
<proteinExistence type="predicted"/>
<evidence type="ECO:0000313" key="1">
    <source>
        <dbReference type="EnsemblMetazoa" id="AALB014850-PA"/>
    </source>
</evidence>
<reference evidence="1 2" key="1">
    <citation type="journal article" date="2017" name="G3 (Bethesda)">
        <title>The Physical Genome Mapping of Anopheles albimanus Corrected Scaffold Misassemblies and Identified Interarm Rearrangements in Genus Anopheles.</title>
        <authorList>
            <person name="Artemov G.N."/>
            <person name="Peery A.N."/>
            <person name="Jiang X."/>
            <person name="Tu Z."/>
            <person name="Stegniy V.N."/>
            <person name="Sharakhova M.V."/>
            <person name="Sharakhov I.V."/>
        </authorList>
    </citation>
    <scope>NUCLEOTIDE SEQUENCE [LARGE SCALE GENOMIC DNA]</scope>
    <source>
        <strain evidence="1 2">ALBI9_A</strain>
    </source>
</reference>
<evidence type="ECO:0000313" key="2">
    <source>
        <dbReference type="Proteomes" id="UP000069272"/>
    </source>
</evidence>
<dbReference type="EnsemblMetazoa" id="AALB014850-RA">
    <property type="protein sequence ID" value="AALB014850-PA"/>
    <property type="gene ID" value="AALB014850"/>
</dbReference>
<accession>A0A182FZ27</accession>
<protein>
    <submittedName>
        <fullName evidence="1">Uncharacterized protein</fullName>
    </submittedName>
</protein>
<organism evidence="1 2">
    <name type="scientific">Anopheles albimanus</name>
    <name type="common">New world malaria mosquito</name>
    <dbReference type="NCBI Taxonomy" id="7167"/>
    <lineage>
        <taxon>Eukaryota</taxon>
        <taxon>Metazoa</taxon>
        <taxon>Ecdysozoa</taxon>
        <taxon>Arthropoda</taxon>
        <taxon>Hexapoda</taxon>
        <taxon>Insecta</taxon>
        <taxon>Pterygota</taxon>
        <taxon>Neoptera</taxon>
        <taxon>Endopterygota</taxon>
        <taxon>Diptera</taxon>
        <taxon>Nematocera</taxon>
        <taxon>Culicoidea</taxon>
        <taxon>Culicidae</taxon>
        <taxon>Anophelinae</taxon>
        <taxon>Anopheles</taxon>
    </lineage>
</organism>
<dbReference type="VEuPathDB" id="VectorBase:AALB014850"/>
<dbReference type="AlphaFoldDB" id="A0A182FZ27"/>